<dbReference type="KEGG" id="cthu:HUR95_01980"/>
<evidence type="ECO:0000313" key="1">
    <source>
        <dbReference type="EMBL" id="EGL83856.1"/>
    </source>
</evidence>
<evidence type="ECO:0000313" key="2">
    <source>
        <dbReference type="EMBL" id="QZT34210.1"/>
    </source>
</evidence>
<keyword evidence="4" id="KW-1185">Reference proteome</keyword>
<proteinExistence type="predicted"/>
<reference evidence="2 4" key="2">
    <citation type="journal article" date="2020" name="Extremophiles">
        <title>Genomic analysis of Caldalkalibacillus thermarum TA2.A1 reveals aerobic alkaliphilic metabolism and evolutionary hallmarks linking alkaliphilic bacteria and plant life.</title>
        <authorList>
            <person name="de Jong S.I."/>
            <person name="van den Broek M.A."/>
            <person name="Merkel A.Y."/>
            <person name="de la Torre Cortes P."/>
            <person name="Kalamorz F."/>
            <person name="Cook G.M."/>
            <person name="van Loosdrecht M.C.M."/>
            <person name="McMillan D.G.G."/>
        </authorList>
    </citation>
    <scope>NUCLEOTIDE SEQUENCE [LARGE SCALE GENOMIC DNA]</scope>
    <source>
        <strain evidence="2 4">TA2.A1</strain>
    </source>
</reference>
<sequence length="161" mass="18694">MSPTVEKQPVKLHIHAQRFEHGQPVDEEIQHLKGTLYRKGEIYYLKFREQTEDGPIDNTWKIEQDRVTVIRHGAVRMNHEYRLNSTTQGIYHTPYGALNMETHTTAYRFQPLGTTLPLGSGNSTNLNHRREDRCGELHWVYHLSLDGNQVGDIRFTVTLKA</sequence>
<dbReference type="OrthoDB" id="2352933at2"/>
<dbReference type="Pfam" id="PF09148">
    <property type="entry name" value="DUF1934"/>
    <property type="match status" value="1"/>
</dbReference>
<dbReference type="Gene3D" id="2.40.128.20">
    <property type="match status" value="1"/>
</dbReference>
<dbReference type="eggNOG" id="COG4506">
    <property type="taxonomic scope" value="Bacteria"/>
</dbReference>
<dbReference type="InterPro" id="IPR015231">
    <property type="entry name" value="DUF1934"/>
</dbReference>
<organism evidence="1 3">
    <name type="scientific">Caldalkalibacillus thermarum (strain TA2.A1)</name>
    <dbReference type="NCBI Taxonomy" id="986075"/>
    <lineage>
        <taxon>Bacteria</taxon>
        <taxon>Bacillati</taxon>
        <taxon>Bacillota</taxon>
        <taxon>Bacilli</taxon>
        <taxon>Bacillales</taxon>
        <taxon>Bacillaceae</taxon>
        <taxon>Caldalkalibacillus</taxon>
    </lineage>
</organism>
<accession>F5L468</accession>
<dbReference type="EMBL" id="AFCE01000075">
    <property type="protein sequence ID" value="EGL83856.1"/>
    <property type="molecule type" value="Genomic_DNA"/>
</dbReference>
<protein>
    <submittedName>
        <fullName evidence="2">DUF1934 domain-containing protein</fullName>
    </submittedName>
</protein>
<dbReference type="SUPFAM" id="SSF50814">
    <property type="entry name" value="Lipocalins"/>
    <property type="match status" value="1"/>
</dbReference>
<dbReference type="InterPro" id="IPR012674">
    <property type="entry name" value="Calycin"/>
</dbReference>
<dbReference type="RefSeq" id="WP_007502937.1">
    <property type="nucleotide sequence ID" value="NZ_AFCE01000075.1"/>
</dbReference>
<dbReference type="EMBL" id="CP082237">
    <property type="protein sequence ID" value="QZT34210.1"/>
    <property type="molecule type" value="Genomic_DNA"/>
</dbReference>
<dbReference type="Proteomes" id="UP000010716">
    <property type="component" value="Unassembled WGS sequence"/>
</dbReference>
<gene>
    <name evidence="1" type="ORF">CathTA2_0580</name>
    <name evidence="2" type="ORF">HUR95_01980</name>
</gene>
<dbReference type="AlphaFoldDB" id="F5L468"/>
<dbReference type="Proteomes" id="UP000825179">
    <property type="component" value="Chromosome"/>
</dbReference>
<reference evidence="2" key="3">
    <citation type="submission" date="2021-08" db="EMBL/GenBank/DDBJ databases">
        <authorList>
            <person name="de Jong S."/>
            <person name="van den Broek M."/>
            <person name="Merkel A."/>
            <person name="de la Torre Cortes P."/>
            <person name="Kalamorz F."/>
            <person name="Cook G."/>
            <person name="van Loosdrecht M."/>
            <person name="McMillan D."/>
        </authorList>
    </citation>
    <scope>NUCLEOTIDE SEQUENCE</scope>
    <source>
        <strain evidence="2">TA2.A1</strain>
    </source>
</reference>
<name>F5L468_CALTT</name>
<evidence type="ECO:0000313" key="4">
    <source>
        <dbReference type="Proteomes" id="UP000825179"/>
    </source>
</evidence>
<reference evidence="1 3" key="1">
    <citation type="journal article" date="2011" name="J. Bacteriol.">
        <title>Draft genome sequence of the thermoalkaliphilic Caldalkalibacillus thermarum strain TA2.A1.</title>
        <authorList>
            <person name="Kalamorz F."/>
            <person name="Keis S."/>
            <person name="McMillan D.G."/>
            <person name="Olsson K."/>
            <person name="Stanton J.A."/>
            <person name="Stockwell P."/>
            <person name="Black M.A."/>
            <person name="Klingeman D.M."/>
            <person name="Land M.L."/>
            <person name="Han C.S."/>
            <person name="Martin S.L."/>
            <person name="Becher S.A."/>
            <person name="Peddie C.J."/>
            <person name="Morgan H.W."/>
            <person name="Matthies D."/>
            <person name="Preiss L."/>
            <person name="Meier T."/>
            <person name="Brown S.D."/>
            <person name="Cook G.M."/>
        </authorList>
    </citation>
    <scope>NUCLEOTIDE SEQUENCE [LARGE SCALE GENOMIC DNA]</scope>
    <source>
        <strain evidence="1 3">TA2.A1</strain>
    </source>
</reference>
<evidence type="ECO:0000313" key="3">
    <source>
        <dbReference type="Proteomes" id="UP000010716"/>
    </source>
</evidence>